<accession>A0ABT7BX36</accession>
<name>A0ABT7BX36_9CYAN</name>
<dbReference type="Pfam" id="PF13469">
    <property type="entry name" value="Sulfotransfer_3"/>
    <property type="match status" value="1"/>
</dbReference>
<dbReference type="InterPro" id="IPR026634">
    <property type="entry name" value="TPST-like"/>
</dbReference>
<comment type="caution">
    <text evidence="2">The sequence shown here is derived from an EMBL/GenBank/DDBJ whole genome shotgun (WGS) entry which is preliminary data.</text>
</comment>
<organism evidence="2 3">
    <name type="scientific">Roseofilum casamattae BLCC-M143</name>
    <dbReference type="NCBI Taxonomy" id="3022442"/>
    <lineage>
        <taxon>Bacteria</taxon>
        <taxon>Bacillati</taxon>
        <taxon>Cyanobacteriota</taxon>
        <taxon>Cyanophyceae</taxon>
        <taxon>Desertifilales</taxon>
        <taxon>Desertifilaceae</taxon>
        <taxon>Roseofilum</taxon>
        <taxon>Roseofilum casamattae</taxon>
    </lineage>
</organism>
<evidence type="ECO:0000313" key="2">
    <source>
        <dbReference type="EMBL" id="MDJ1183635.1"/>
    </source>
</evidence>
<dbReference type="PANTHER" id="PTHR12788:SF10">
    <property type="entry name" value="PROTEIN-TYROSINE SULFOTRANSFERASE"/>
    <property type="match status" value="1"/>
</dbReference>
<dbReference type="RefSeq" id="WP_283758288.1">
    <property type="nucleotide sequence ID" value="NZ_JAQOSQ010000009.1"/>
</dbReference>
<dbReference type="EMBL" id="JAQOSQ010000009">
    <property type="protein sequence ID" value="MDJ1183635.1"/>
    <property type="molecule type" value="Genomic_DNA"/>
</dbReference>
<evidence type="ECO:0000313" key="3">
    <source>
        <dbReference type="Proteomes" id="UP001232992"/>
    </source>
</evidence>
<protein>
    <submittedName>
        <fullName evidence="2">Sulfotransferase</fullName>
    </submittedName>
</protein>
<dbReference type="SUPFAM" id="SSF52540">
    <property type="entry name" value="P-loop containing nucleoside triphosphate hydrolases"/>
    <property type="match status" value="1"/>
</dbReference>
<sequence length="277" mass="32606">MPTQPPIFLVGCPRSGTTFLQSLIAAHPQIISFPETKFFHYLTPHNTWKAKLGLVARSKTQENLISFFQTIERPDLISTMPKLPLKSTYINYFIHLLQSFTRENGKDRFLEKTPEHLYHIPLIEQYVPGGQFIHLFRNGTDVVASLYEVTHRYPKRWCGAWDIDTCIDRWLDMVRLSQTYLHRPNHCAVRYEKLLQDTQGCLQRICQFLNLEYTKTIIENYHQSSQFLINQTSRKVDSQIRDINTVSQKFNSLFKESQREYIIEKVSQVDLETISFL</sequence>
<proteinExistence type="predicted"/>
<evidence type="ECO:0000256" key="1">
    <source>
        <dbReference type="ARBA" id="ARBA00022679"/>
    </source>
</evidence>
<dbReference type="InterPro" id="IPR027417">
    <property type="entry name" value="P-loop_NTPase"/>
</dbReference>
<gene>
    <name evidence="2" type="ORF">PMH09_10530</name>
</gene>
<dbReference type="Proteomes" id="UP001232992">
    <property type="component" value="Unassembled WGS sequence"/>
</dbReference>
<reference evidence="2 3" key="1">
    <citation type="submission" date="2023-01" db="EMBL/GenBank/DDBJ databases">
        <title>Novel diversity within Roseofilum (Cyanobacteria; Desertifilaceae) from marine benthic mats with descriptions of four novel species.</title>
        <authorList>
            <person name="Wang Y."/>
            <person name="Berthold D.E."/>
            <person name="Hu J."/>
            <person name="Lefler F.W."/>
            <person name="Laughinghouse H.D. IV."/>
        </authorList>
    </citation>
    <scope>NUCLEOTIDE SEQUENCE [LARGE SCALE GENOMIC DNA]</scope>
    <source>
        <strain evidence="2 3">BLCC-M143</strain>
    </source>
</reference>
<keyword evidence="3" id="KW-1185">Reference proteome</keyword>
<dbReference type="Gene3D" id="3.40.50.300">
    <property type="entry name" value="P-loop containing nucleotide triphosphate hydrolases"/>
    <property type="match status" value="1"/>
</dbReference>
<dbReference type="PANTHER" id="PTHR12788">
    <property type="entry name" value="PROTEIN-TYROSINE SULFOTRANSFERASE 2"/>
    <property type="match status" value="1"/>
</dbReference>
<keyword evidence="1" id="KW-0808">Transferase</keyword>